<reference evidence="18 19" key="1">
    <citation type="submission" date="2018-08" db="EMBL/GenBank/DDBJ databases">
        <title>Genomic Encyclopedia of Archaeal and Bacterial Type Strains, Phase II (KMG-II): from individual species to whole genera.</title>
        <authorList>
            <person name="Goeker M."/>
        </authorList>
    </citation>
    <scope>NUCLEOTIDE SEQUENCE [LARGE SCALE GENOMIC DNA]</scope>
    <source>
        <strain evidence="18 19">DSM 5002</strain>
    </source>
</reference>
<evidence type="ECO:0000256" key="8">
    <source>
        <dbReference type="ARBA" id="ARBA00022723"/>
    </source>
</evidence>
<dbReference type="Pfam" id="PF11940">
    <property type="entry name" value="DUF3458"/>
    <property type="match status" value="1"/>
</dbReference>
<evidence type="ECO:0000256" key="11">
    <source>
        <dbReference type="ARBA" id="ARBA00023049"/>
    </source>
</evidence>
<comment type="similarity">
    <text evidence="3">Belongs to the peptidase M1 family.</text>
</comment>
<keyword evidence="6 18" id="KW-0031">Aminopeptidase</keyword>
<dbReference type="Gene3D" id="3.30.2010.30">
    <property type="match status" value="1"/>
</dbReference>
<evidence type="ECO:0000256" key="2">
    <source>
        <dbReference type="ARBA" id="ARBA00001947"/>
    </source>
</evidence>
<dbReference type="InterPro" id="IPR035414">
    <property type="entry name" value="Peptidase_M1_pepN_Ig-like"/>
</dbReference>
<dbReference type="FunFam" id="2.60.40.1730:FF:000005">
    <property type="entry name" value="Aminopeptidase N"/>
    <property type="match status" value="1"/>
</dbReference>
<dbReference type="InterPro" id="IPR037144">
    <property type="entry name" value="Peptidase_M1_pepN_C_sf"/>
</dbReference>
<dbReference type="InterPro" id="IPR027268">
    <property type="entry name" value="Peptidase_M4/M1_CTD_sf"/>
</dbReference>
<keyword evidence="11" id="KW-0482">Metalloprotease</keyword>
<dbReference type="InterPro" id="IPR045357">
    <property type="entry name" value="Aminopeptidase_N-like_N"/>
</dbReference>
<dbReference type="GO" id="GO:0016285">
    <property type="term" value="F:alanyl aminopeptidase activity"/>
    <property type="evidence" value="ECO:0007669"/>
    <property type="project" value="UniProtKB-EC"/>
</dbReference>
<evidence type="ECO:0000256" key="10">
    <source>
        <dbReference type="ARBA" id="ARBA00022833"/>
    </source>
</evidence>
<sequence>MKTEEPRTIYLKDYRPSPYLIETVDLDVALAPENTRVRSRLKVKPNDDPDAPAGPLTLDGEKLELHSVKINGTPINDYTADDQSLTITSPPEGPFEVEIETTCNPQANEALEGLYRSGGIYCTQCEPEGFRRITYFIDRPDVLARYRVRVEADKREAPVLLANGNLVEDGDLDDGRHFAVWEDPFPKPSYLFALVGGNLACVQDSFITKTGRAIDLRIYVEPGKEGRCGWAMESLKTAMRWDEERFGLEYDLDIYMIVAVSDFNMGAMENKGLNVFNDKLILARPDIATDTDYESIEAVIAHEYFHNWTGNRVTCRDWFQLCLKEGLTVFRDQEFTADQRSRPVKRIEDVRLLRARQFSEDAGPLAHPVRPSSFVEINNFYTLTVYEKGGELCRMLHTMLGEDGFQAGMKLYFERHDGQAVTVEDFVAAMADANDRDLSQFMRWYNQAGTPEVVCRFEHDASEKTAKLHVTQVHAPSPGQPEKEPVPIPLRIGLVGPDGEDMPLILKNGSEVPGGLLMVTEREQTFEFADVAHRPIPSLLRGFSAPVKLSSPLDDADLDFLMRHDSDLFNRWQAAQTQAMKRLVAMARGEGEFVPDVREFALAVGPTLTDDWLEPAYRAAFAVPPSELDIAQEIGADVDPTGVHKARRDLRATLGHTLQGDLQRLYEDYAVPGEYQPDPDSVGKRSLRNTALALLAAEETEDGVKRAQTHFKNADNMTDSMAALRILAGLDRPERDEALETFYDRWKDEQLVLDKWFAIQAQSTASDTLDRVERLRRHPAFSIKNPNRVRALIGALAHGNPLHFHSADGRGYEFVGESIMEIDGFNPMIAARLASAFSSWKMLEPGRRAMAQQMLERIAAKEGLSRDTSEVVGKMLG</sequence>
<dbReference type="Pfam" id="PF01433">
    <property type="entry name" value="Peptidase_M1"/>
    <property type="match status" value="1"/>
</dbReference>
<evidence type="ECO:0000256" key="4">
    <source>
        <dbReference type="ARBA" id="ARBA00012564"/>
    </source>
</evidence>
<evidence type="ECO:0000259" key="16">
    <source>
        <dbReference type="Pfam" id="PF17432"/>
    </source>
</evidence>
<dbReference type="SUPFAM" id="SSF55486">
    <property type="entry name" value="Metalloproteases ('zincins'), catalytic domain"/>
    <property type="match status" value="1"/>
</dbReference>
<dbReference type="GO" id="GO:0006508">
    <property type="term" value="P:proteolysis"/>
    <property type="evidence" value="ECO:0007669"/>
    <property type="project" value="UniProtKB-UniRule"/>
</dbReference>
<evidence type="ECO:0000256" key="9">
    <source>
        <dbReference type="ARBA" id="ARBA00022801"/>
    </source>
</evidence>
<comment type="function">
    <text evidence="12">Aminopeptidase N is involved in the degradation of intracellular peptides generated by protein breakdown during normal growth as well as in response to nutrient starvation.</text>
</comment>
<dbReference type="AlphaFoldDB" id="A0A397PMG1"/>
<keyword evidence="8" id="KW-0479">Metal-binding</keyword>
<comment type="cofactor">
    <cofactor evidence="2">
        <name>Zn(2+)</name>
        <dbReference type="ChEBI" id="CHEBI:29105"/>
    </cofactor>
</comment>
<dbReference type="Gene3D" id="2.60.40.1840">
    <property type="match status" value="1"/>
</dbReference>
<dbReference type="Pfam" id="PF17900">
    <property type="entry name" value="Peptidase_M1_N"/>
    <property type="match status" value="1"/>
</dbReference>
<name>A0A397PMG1_9HYPH</name>
<dbReference type="SUPFAM" id="SSF63737">
    <property type="entry name" value="Leukotriene A4 hydrolase N-terminal domain"/>
    <property type="match status" value="1"/>
</dbReference>
<keyword evidence="9" id="KW-0378">Hydrolase</keyword>
<dbReference type="Gene3D" id="1.25.50.10">
    <property type="entry name" value="Peptidase M1, alanyl aminopeptidase, C-terminal domain"/>
    <property type="match status" value="1"/>
</dbReference>
<evidence type="ECO:0000256" key="13">
    <source>
        <dbReference type="NCBIfam" id="TIGR02414"/>
    </source>
</evidence>
<dbReference type="InterPro" id="IPR024601">
    <property type="entry name" value="Peptidase_M1_pepN_C"/>
</dbReference>
<comment type="catalytic activity">
    <reaction evidence="1">
        <text>Release of an N-terminal amino acid, Xaa-|-Yaa- from a peptide, amide or arylamide. Xaa is preferably Ala, but may be most amino acids including Pro (slow action). When a terminal hydrophobic residue is followed by a prolyl residue, the two may be released as an intact Xaa-Pro dipeptide.</text>
        <dbReference type="EC" id="3.4.11.2"/>
    </reaction>
</comment>
<dbReference type="InterPro" id="IPR012779">
    <property type="entry name" value="Peptidase_M1_pepN"/>
</dbReference>
<evidence type="ECO:0000256" key="5">
    <source>
        <dbReference type="ARBA" id="ARBA00015611"/>
    </source>
</evidence>
<evidence type="ECO:0000313" key="18">
    <source>
        <dbReference type="EMBL" id="RIA47304.1"/>
    </source>
</evidence>
<keyword evidence="19" id="KW-1185">Reference proteome</keyword>
<accession>A0A397PMG1</accession>
<evidence type="ECO:0000259" key="15">
    <source>
        <dbReference type="Pfam" id="PF11940"/>
    </source>
</evidence>
<dbReference type="Gene3D" id="1.10.390.10">
    <property type="entry name" value="Neutral Protease Domain 2"/>
    <property type="match status" value="1"/>
</dbReference>
<dbReference type="GO" id="GO:0008237">
    <property type="term" value="F:metallopeptidase activity"/>
    <property type="evidence" value="ECO:0007669"/>
    <property type="project" value="UniProtKB-UniRule"/>
</dbReference>
<dbReference type="InterPro" id="IPR014782">
    <property type="entry name" value="Peptidase_M1_dom"/>
</dbReference>
<dbReference type="InterPro" id="IPR042097">
    <property type="entry name" value="Aminopeptidase_N-like_N_sf"/>
</dbReference>
<dbReference type="PRINTS" id="PR00756">
    <property type="entry name" value="ALADIPTASE"/>
</dbReference>
<protein>
    <recommendedName>
        <fullName evidence="5 13">Aminopeptidase N</fullName>
        <ecNumber evidence="4 13">3.4.11.2</ecNumber>
    </recommendedName>
</protein>
<dbReference type="OrthoDB" id="100605at2"/>
<dbReference type="FunFam" id="3.30.2010.30:FF:000002">
    <property type="entry name" value="Putative aminopeptidase N"/>
    <property type="match status" value="1"/>
</dbReference>
<dbReference type="GO" id="GO:0008270">
    <property type="term" value="F:zinc ion binding"/>
    <property type="evidence" value="ECO:0007669"/>
    <property type="project" value="InterPro"/>
</dbReference>
<evidence type="ECO:0000259" key="17">
    <source>
        <dbReference type="Pfam" id="PF17900"/>
    </source>
</evidence>
<dbReference type="Proteomes" id="UP000266273">
    <property type="component" value="Unassembled WGS sequence"/>
</dbReference>
<dbReference type="EMBL" id="QXDF01000004">
    <property type="protein sequence ID" value="RIA47304.1"/>
    <property type="molecule type" value="Genomic_DNA"/>
</dbReference>
<dbReference type="NCBIfam" id="TIGR02414">
    <property type="entry name" value="pepN_proteo"/>
    <property type="match status" value="1"/>
</dbReference>
<keyword evidence="7" id="KW-0645">Protease</keyword>
<evidence type="ECO:0000256" key="6">
    <source>
        <dbReference type="ARBA" id="ARBA00022438"/>
    </source>
</evidence>
<dbReference type="CDD" id="cd09600">
    <property type="entry name" value="M1_APN"/>
    <property type="match status" value="1"/>
</dbReference>
<evidence type="ECO:0000256" key="7">
    <source>
        <dbReference type="ARBA" id="ARBA00022670"/>
    </source>
</evidence>
<dbReference type="FunFam" id="2.60.40.1840:FF:000001">
    <property type="entry name" value="Aminopeptidase N"/>
    <property type="match status" value="1"/>
</dbReference>
<dbReference type="EC" id="3.4.11.2" evidence="4 13"/>
<evidence type="ECO:0000256" key="3">
    <source>
        <dbReference type="ARBA" id="ARBA00010136"/>
    </source>
</evidence>
<dbReference type="PANTHER" id="PTHR46322">
    <property type="entry name" value="PUROMYCIN-SENSITIVE AMINOPEPTIDASE"/>
    <property type="match status" value="1"/>
</dbReference>
<proteinExistence type="inferred from homology"/>
<gene>
    <name evidence="18" type="ORF">BXY53_2687</name>
</gene>
<feature type="domain" description="Peptidase M1 alanyl aminopeptidase C-terminal" evidence="16">
    <location>
        <begin position="555"/>
        <end position="876"/>
    </location>
</feature>
<dbReference type="FunFam" id="1.10.390.10:FF:000002">
    <property type="entry name" value="Aminopeptidase N"/>
    <property type="match status" value="1"/>
</dbReference>
<comment type="caution">
    <text evidence="18">The sequence shown here is derived from an EMBL/GenBank/DDBJ whole genome shotgun (WGS) entry which is preliminary data.</text>
</comment>
<evidence type="ECO:0000256" key="1">
    <source>
        <dbReference type="ARBA" id="ARBA00000098"/>
    </source>
</evidence>
<dbReference type="RefSeq" id="WP_119062476.1">
    <property type="nucleotide sequence ID" value="NZ_QXDF01000004.1"/>
</dbReference>
<feature type="domain" description="Aminopeptidase N-like N-terminal" evidence="17">
    <location>
        <begin position="25"/>
        <end position="191"/>
    </location>
</feature>
<feature type="domain" description="Peptidase M1 membrane alanine aminopeptidase" evidence="14">
    <location>
        <begin position="230"/>
        <end position="444"/>
    </location>
</feature>
<evidence type="ECO:0000259" key="14">
    <source>
        <dbReference type="Pfam" id="PF01433"/>
    </source>
</evidence>
<dbReference type="Pfam" id="PF17432">
    <property type="entry name" value="DUF3458_C"/>
    <property type="match status" value="1"/>
</dbReference>
<feature type="domain" description="Peptidase M1 alanyl aminopeptidase Ig-like fold" evidence="15">
    <location>
        <begin position="449"/>
        <end position="550"/>
    </location>
</feature>
<dbReference type="InterPro" id="IPR038438">
    <property type="entry name" value="PepN_Ig-like_sf"/>
</dbReference>
<dbReference type="PANTHER" id="PTHR46322:SF1">
    <property type="entry name" value="PUROMYCIN-SENSITIVE AMINOPEPTIDASE"/>
    <property type="match status" value="1"/>
</dbReference>
<dbReference type="InterPro" id="IPR001930">
    <property type="entry name" value="Peptidase_M1"/>
</dbReference>
<keyword evidence="10" id="KW-0862">Zinc</keyword>
<organism evidence="18 19">
    <name type="scientific">Dichotomicrobium thermohalophilum</name>
    <dbReference type="NCBI Taxonomy" id="933063"/>
    <lineage>
        <taxon>Bacteria</taxon>
        <taxon>Pseudomonadati</taxon>
        <taxon>Pseudomonadota</taxon>
        <taxon>Alphaproteobacteria</taxon>
        <taxon>Hyphomicrobiales</taxon>
        <taxon>Hyphomicrobiaceae</taxon>
        <taxon>Dichotomicrobium</taxon>
    </lineage>
</organism>
<dbReference type="Gene3D" id="2.60.40.1730">
    <property type="entry name" value="tricorn interacting facor f3 domain"/>
    <property type="match status" value="1"/>
</dbReference>
<evidence type="ECO:0000256" key="12">
    <source>
        <dbReference type="ARBA" id="ARBA00059739"/>
    </source>
</evidence>
<evidence type="ECO:0000313" key="19">
    <source>
        <dbReference type="Proteomes" id="UP000266273"/>
    </source>
</evidence>